<protein>
    <recommendedName>
        <fullName evidence="3">Cytochrome c domain-containing protein</fullName>
    </recommendedName>
</protein>
<dbReference type="Proteomes" id="UP000280395">
    <property type="component" value="Unassembled WGS sequence"/>
</dbReference>
<reference evidence="1 2" key="1">
    <citation type="submission" date="2018-08" db="EMBL/GenBank/DDBJ databases">
        <title>Recombination of ecologically and evolutionarily significant loci maintains genetic cohesion in the Pseudomonas syringae species complex.</title>
        <authorList>
            <person name="Dillon M."/>
            <person name="Thakur S."/>
            <person name="Almeida R.N.D."/>
            <person name="Weir B.S."/>
            <person name="Guttman D.S."/>
        </authorList>
    </citation>
    <scope>NUCLEOTIDE SEQUENCE [LARGE SCALE GENOMIC DNA]</scope>
    <source>
        <strain evidence="1 2">ICMP 14479</strain>
    </source>
</reference>
<evidence type="ECO:0008006" key="3">
    <source>
        <dbReference type="Google" id="ProtNLM"/>
    </source>
</evidence>
<dbReference type="AlphaFoldDB" id="A0A3M5VZM5"/>
<name>A0A3M5VZM5_PSESX</name>
<evidence type="ECO:0000313" key="2">
    <source>
        <dbReference type="Proteomes" id="UP000280395"/>
    </source>
</evidence>
<dbReference type="Gene3D" id="1.10.760.10">
    <property type="entry name" value="Cytochrome c-like domain"/>
    <property type="match status" value="1"/>
</dbReference>
<dbReference type="InterPro" id="IPR036909">
    <property type="entry name" value="Cyt_c-like_dom_sf"/>
</dbReference>
<dbReference type="SUPFAM" id="SSF46626">
    <property type="entry name" value="Cytochrome c"/>
    <property type="match status" value="1"/>
</dbReference>
<organism evidence="1 2">
    <name type="scientific">Pseudomonas syringae pv. avii</name>
    <dbReference type="NCBI Taxonomy" id="663959"/>
    <lineage>
        <taxon>Bacteria</taxon>
        <taxon>Pseudomonadati</taxon>
        <taxon>Pseudomonadota</taxon>
        <taxon>Gammaproteobacteria</taxon>
        <taxon>Pseudomonadales</taxon>
        <taxon>Pseudomonadaceae</taxon>
        <taxon>Pseudomonas</taxon>
        <taxon>Pseudomonas syringae</taxon>
    </lineage>
</organism>
<sequence>PRNLVRVIEDGIGEQKFSGFEHMQPMPGFAGKLSPAQLTDLINYLRQGWGGQSAELAVSDVQKLQAEAPSIEHKAH</sequence>
<comment type="caution">
    <text evidence="1">The sequence shown here is derived from an EMBL/GenBank/DDBJ whole genome shotgun (WGS) entry which is preliminary data.</text>
</comment>
<gene>
    <name evidence="1" type="ORF">ALP29_01818</name>
</gene>
<evidence type="ECO:0000313" key="1">
    <source>
        <dbReference type="EMBL" id="RMU63144.1"/>
    </source>
</evidence>
<dbReference type="EMBL" id="RBUA01000304">
    <property type="protein sequence ID" value="RMU63144.1"/>
    <property type="molecule type" value="Genomic_DNA"/>
</dbReference>
<dbReference type="GO" id="GO:0009055">
    <property type="term" value="F:electron transfer activity"/>
    <property type="evidence" value="ECO:0007669"/>
    <property type="project" value="InterPro"/>
</dbReference>
<dbReference type="GO" id="GO:0020037">
    <property type="term" value="F:heme binding"/>
    <property type="evidence" value="ECO:0007669"/>
    <property type="project" value="InterPro"/>
</dbReference>
<accession>A0A3M5VZM5</accession>
<feature type="non-terminal residue" evidence="1">
    <location>
        <position position="1"/>
    </location>
</feature>
<dbReference type="RefSeq" id="WP_147482026.1">
    <property type="nucleotide sequence ID" value="NZ_RBUA01000304.1"/>
</dbReference>
<proteinExistence type="predicted"/>